<gene>
    <name evidence="2" type="ORF">H072_10991</name>
</gene>
<keyword evidence="3" id="KW-1185">Reference proteome</keyword>
<dbReference type="OrthoDB" id="5336102at2759"/>
<sequence length="276" mass="31872">MPPPMLQLSNLINTISSSLKAAPVFRGRLKLERLPVEVHLQILSFLSFEDQFRCSVALPVWHNILLAHGRDVIFIDTRYGNTEHGGLNHPKIAPVVISLSPIYLGHHAIFGYRWCELQITLGKISSVTFYPKTRITYNCTFLPTPETVTAVDPNNCYIMNDLLIPPRLQGFRNRAFKGVILQMSIATYNRPSTRAIREWEFYQGKDGTDMTKLTVMGLLELVSERAMLYDEVRELRRVRLRFRAECQPLEYVHFYVEILDLPDPPTGVKRLLRRFI</sequence>
<evidence type="ECO:0000313" key="3">
    <source>
        <dbReference type="Proteomes" id="UP000015100"/>
    </source>
</evidence>
<name>S7ZXV0_DACHA</name>
<dbReference type="EMBL" id="AQGS01001094">
    <property type="protein sequence ID" value="EPS35595.1"/>
    <property type="molecule type" value="Genomic_DNA"/>
</dbReference>
<proteinExistence type="predicted"/>
<feature type="domain" description="F-box" evidence="1">
    <location>
        <begin position="28"/>
        <end position="77"/>
    </location>
</feature>
<reference evidence="2 3" key="1">
    <citation type="journal article" date="2013" name="PLoS Genet.">
        <title>Genomic mechanisms accounting for the adaptation to parasitism in nematode-trapping fungi.</title>
        <authorList>
            <person name="Meerupati T."/>
            <person name="Andersson K.M."/>
            <person name="Friman E."/>
            <person name="Kumar D."/>
            <person name="Tunlid A."/>
            <person name="Ahren D."/>
        </authorList>
    </citation>
    <scope>NUCLEOTIDE SEQUENCE [LARGE SCALE GENOMIC DNA]</scope>
    <source>
        <strain evidence="2 3">CBS 200.50</strain>
    </source>
</reference>
<evidence type="ECO:0000313" key="2">
    <source>
        <dbReference type="EMBL" id="EPS35595.1"/>
    </source>
</evidence>
<evidence type="ECO:0000259" key="1">
    <source>
        <dbReference type="PROSITE" id="PS50181"/>
    </source>
</evidence>
<dbReference type="Proteomes" id="UP000015100">
    <property type="component" value="Unassembled WGS sequence"/>
</dbReference>
<dbReference type="InterPro" id="IPR001810">
    <property type="entry name" value="F-box_dom"/>
</dbReference>
<dbReference type="SUPFAM" id="SSF81383">
    <property type="entry name" value="F-box domain"/>
    <property type="match status" value="1"/>
</dbReference>
<dbReference type="InterPro" id="IPR036047">
    <property type="entry name" value="F-box-like_dom_sf"/>
</dbReference>
<accession>S7ZXV0</accession>
<dbReference type="AlphaFoldDB" id="S7ZXV0"/>
<reference evidence="3" key="2">
    <citation type="submission" date="2013-04" db="EMBL/GenBank/DDBJ databases">
        <title>Genomic mechanisms accounting for the adaptation to parasitism in nematode-trapping fungi.</title>
        <authorList>
            <person name="Ahren D.G."/>
        </authorList>
    </citation>
    <scope>NUCLEOTIDE SEQUENCE [LARGE SCALE GENOMIC DNA]</scope>
    <source>
        <strain evidence="3">CBS 200.50</strain>
    </source>
</reference>
<dbReference type="Pfam" id="PF00646">
    <property type="entry name" value="F-box"/>
    <property type="match status" value="1"/>
</dbReference>
<protein>
    <recommendedName>
        <fullName evidence="1">F-box domain-containing protein</fullName>
    </recommendedName>
</protein>
<dbReference type="HOGENOM" id="CLU_1008387_0_0_1"/>
<organism evidence="2 3">
    <name type="scientific">Dactylellina haptotyla (strain CBS 200.50)</name>
    <name type="common">Nematode-trapping fungus</name>
    <name type="synonym">Monacrosporium haptotylum</name>
    <dbReference type="NCBI Taxonomy" id="1284197"/>
    <lineage>
        <taxon>Eukaryota</taxon>
        <taxon>Fungi</taxon>
        <taxon>Dikarya</taxon>
        <taxon>Ascomycota</taxon>
        <taxon>Pezizomycotina</taxon>
        <taxon>Orbiliomycetes</taxon>
        <taxon>Orbiliales</taxon>
        <taxon>Orbiliaceae</taxon>
        <taxon>Dactylellina</taxon>
    </lineage>
</organism>
<dbReference type="PROSITE" id="PS50181">
    <property type="entry name" value="FBOX"/>
    <property type="match status" value="1"/>
</dbReference>
<comment type="caution">
    <text evidence="2">The sequence shown here is derived from an EMBL/GenBank/DDBJ whole genome shotgun (WGS) entry which is preliminary data.</text>
</comment>
<dbReference type="OMA" id="AIREWEF"/>